<comment type="caution">
    <text evidence="1">The sequence shown here is derived from an EMBL/GenBank/DDBJ whole genome shotgun (WGS) entry which is preliminary data.</text>
</comment>
<keyword evidence="2" id="KW-1185">Reference proteome</keyword>
<name>A0A7J6AFE6_AMEME</name>
<dbReference type="Proteomes" id="UP000593565">
    <property type="component" value="Unassembled WGS sequence"/>
</dbReference>
<gene>
    <name evidence="1" type="ORF">AMELA_G00160360</name>
</gene>
<sequence length="89" mass="10250">MLKMSTLICTCIQLQSRYVTPARGNRRHLEYDGYEEAMAPQRSLQQAPPIQPPPLKRIMLSASDELQPSSQDQRIRNKVLELGTWVQLK</sequence>
<dbReference type="EMBL" id="JAAGNN010000013">
    <property type="protein sequence ID" value="KAF4081350.1"/>
    <property type="molecule type" value="Genomic_DNA"/>
</dbReference>
<protein>
    <submittedName>
        <fullName evidence="1">Uncharacterized protein</fullName>
    </submittedName>
</protein>
<evidence type="ECO:0000313" key="2">
    <source>
        <dbReference type="Proteomes" id="UP000593565"/>
    </source>
</evidence>
<reference evidence="1 2" key="1">
    <citation type="submission" date="2020-02" db="EMBL/GenBank/DDBJ databases">
        <title>A chromosome-scale genome assembly of the black bullhead catfish (Ameiurus melas).</title>
        <authorList>
            <person name="Wen M."/>
            <person name="Zham M."/>
            <person name="Cabau C."/>
            <person name="Klopp C."/>
            <person name="Donnadieu C."/>
            <person name="Roques C."/>
            <person name="Bouchez O."/>
            <person name="Lampietro C."/>
            <person name="Jouanno E."/>
            <person name="Herpin A."/>
            <person name="Louis A."/>
            <person name="Berthelot C."/>
            <person name="Parey E."/>
            <person name="Roest-Crollius H."/>
            <person name="Braasch I."/>
            <person name="Postlethwait J."/>
            <person name="Robinson-Rechavi M."/>
            <person name="Echchiki A."/>
            <person name="Begum T."/>
            <person name="Montfort J."/>
            <person name="Schartl M."/>
            <person name="Bobe J."/>
            <person name="Guiguen Y."/>
        </authorList>
    </citation>
    <scope>NUCLEOTIDE SEQUENCE [LARGE SCALE GENOMIC DNA]</scope>
    <source>
        <strain evidence="1">M_S1</strain>
        <tissue evidence="1">Blood</tissue>
    </source>
</reference>
<proteinExistence type="predicted"/>
<accession>A0A7J6AFE6</accession>
<organism evidence="1 2">
    <name type="scientific">Ameiurus melas</name>
    <name type="common">Black bullhead</name>
    <name type="synonym">Silurus melas</name>
    <dbReference type="NCBI Taxonomy" id="219545"/>
    <lineage>
        <taxon>Eukaryota</taxon>
        <taxon>Metazoa</taxon>
        <taxon>Chordata</taxon>
        <taxon>Craniata</taxon>
        <taxon>Vertebrata</taxon>
        <taxon>Euteleostomi</taxon>
        <taxon>Actinopterygii</taxon>
        <taxon>Neopterygii</taxon>
        <taxon>Teleostei</taxon>
        <taxon>Ostariophysi</taxon>
        <taxon>Siluriformes</taxon>
        <taxon>Ictaluridae</taxon>
        <taxon>Ameiurus</taxon>
    </lineage>
</organism>
<evidence type="ECO:0000313" key="1">
    <source>
        <dbReference type="EMBL" id="KAF4081350.1"/>
    </source>
</evidence>
<dbReference type="AlphaFoldDB" id="A0A7J6AFE6"/>